<dbReference type="GO" id="GO:0003700">
    <property type="term" value="F:DNA-binding transcription factor activity"/>
    <property type="evidence" value="ECO:0007669"/>
    <property type="project" value="InterPro"/>
</dbReference>
<protein>
    <submittedName>
        <fullName evidence="5">AraC family transcriptional regulator</fullName>
    </submittedName>
</protein>
<dbReference type="PRINTS" id="PR00032">
    <property type="entry name" value="HTHARAC"/>
</dbReference>
<dbReference type="Pfam" id="PF12833">
    <property type="entry name" value="HTH_18"/>
    <property type="match status" value="1"/>
</dbReference>
<dbReference type="OrthoDB" id="5295469at2"/>
<dbReference type="GO" id="GO:0043565">
    <property type="term" value="F:sequence-specific DNA binding"/>
    <property type="evidence" value="ECO:0007669"/>
    <property type="project" value="InterPro"/>
</dbReference>
<keyword evidence="1" id="KW-0805">Transcription regulation</keyword>
<dbReference type="RefSeq" id="WP_127763350.1">
    <property type="nucleotide sequence ID" value="NZ_SADE01000001.1"/>
</dbReference>
<dbReference type="InterPro" id="IPR010499">
    <property type="entry name" value="AraC_E-bd"/>
</dbReference>
<evidence type="ECO:0000313" key="5">
    <source>
        <dbReference type="EMBL" id="RVU37977.1"/>
    </source>
</evidence>
<keyword evidence="6" id="KW-1185">Reference proteome</keyword>
<dbReference type="Pfam" id="PF06445">
    <property type="entry name" value="GyrI-like"/>
    <property type="match status" value="1"/>
</dbReference>
<dbReference type="PROSITE" id="PS00041">
    <property type="entry name" value="HTH_ARAC_FAMILY_1"/>
    <property type="match status" value="1"/>
</dbReference>
<dbReference type="InterPro" id="IPR029442">
    <property type="entry name" value="GyrI-like"/>
</dbReference>
<dbReference type="SMART" id="SM00871">
    <property type="entry name" value="AraC_E_bind"/>
    <property type="match status" value="1"/>
</dbReference>
<dbReference type="InterPro" id="IPR018062">
    <property type="entry name" value="HTH_AraC-typ_CS"/>
</dbReference>
<dbReference type="PANTHER" id="PTHR47504">
    <property type="entry name" value="RIGHT ORIGIN-BINDING PROTEIN"/>
    <property type="match status" value="1"/>
</dbReference>
<dbReference type="InterPro" id="IPR020449">
    <property type="entry name" value="Tscrpt_reg_AraC-type_HTH"/>
</dbReference>
<dbReference type="Gene3D" id="3.20.80.10">
    <property type="entry name" value="Regulatory factor, effector binding domain"/>
    <property type="match status" value="1"/>
</dbReference>
<dbReference type="InterPro" id="IPR050959">
    <property type="entry name" value="MarA-like"/>
</dbReference>
<evidence type="ECO:0000259" key="4">
    <source>
        <dbReference type="PROSITE" id="PS01124"/>
    </source>
</evidence>
<sequence length="285" mass="31822">MRRILKAIDRIETHLGEDLRLDEVASAAGVSRYHFCRTFQAMTGWTVMGYVRARRLSRAAELLRDDSMPIVQVALECGFGSQQAFTRSFSDFFGVSPGTVRNGRWSGTGRLVSPLSGASLTFLKEQEMMEPRILEKGRFAAIGLKGSFQRDNTSEIPTLWETVEGRWAQLLPLMTEGGIGACFGDNGRTDRFDYIAGVMAKVDAIPPDGMDKVVIEPQTYAVFTHKLTGQTINIDIKPTLQHIFGTWLPNSGYRLAQSADFEYFGERFDPVNKAGEIDFYVPVTQ</sequence>
<dbReference type="PANTHER" id="PTHR47504:SF5">
    <property type="entry name" value="RIGHT ORIGIN-BINDING PROTEIN"/>
    <property type="match status" value="1"/>
</dbReference>
<dbReference type="Proteomes" id="UP000287447">
    <property type="component" value="Unassembled WGS sequence"/>
</dbReference>
<gene>
    <name evidence="5" type="ORF">EOI86_01330</name>
</gene>
<keyword evidence="2" id="KW-0238">DNA-binding</keyword>
<dbReference type="InterPro" id="IPR018060">
    <property type="entry name" value="HTH_AraC"/>
</dbReference>
<dbReference type="SMART" id="SM00342">
    <property type="entry name" value="HTH_ARAC"/>
    <property type="match status" value="1"/>
</dbReference>
<accession>A0A437QTY5</accession>
<keyword evidence="3" id="KW-0804">Transcription</keyword>
<proteinExistence type="predicted"/>
<evidence type="ECO:0000256" key="1">
    <source>
        <dbReference type="ARBA" id="ARBA00023015"/>
    </source>
</evidence>
<dbReference type="Gene3D" id="1.10.10.60">
    <property type="entry name" value="Homeodomain-like"/>
    <property type="match status" value="2"/>
</dbReference>
<dbReference type="SUPFAM" id="SSF46689">
    <property type="entry name" value="Homeodomain-like"/>
    <property type="match status" value="2"/>
</dbReference>
<dbReference type="InterPro" id="IPR009057">
    <property type="entry name" value="Homeodomain-like_sf"/>
</dbReference>
<evidence type="ECO:0000256" key="2">
    <source>
        <dbReference type="ARBA" id="ARBA00023125"/>
    </source>
</evidence>
<dbReference type="SUPFAM" id="SSF55136">
    <property type="entry name" value="Probable bacterial effector-binding domain"/>
    <property type="match status" value="1"/>
</dbReference>
<dbReference type="AlphaFoldDB" id="A0A437QTY5"/>
<comment type="caution">
    <text evidence="5">The sequence shown here is derived from an EMBL/GenBank/DDBJ whole genome shotgun (WGS) entry which is preliminary data.</text>
</comment>
<evidence type="ECO:0000313" key="6">
    <source>
        <dbReference type="Proteomes" id="UP000287447"/>
    </source>
</evidence>
<organism evidence="5 6">
    <name type="scientific">Hwanghaeella grinnelliae</name>
    <dbReference type="NCBI Taxonomy" id="2500179"/>
    <lineage>
        <taxon>Bacteria</taxon>
        <taxon>Pseudomonadati</taxon>
        <taxon>Pseudomonadota</taxon>
        <taxon>Alphaproteobacteria</taxon>
        <taxon>Rhodospirillales</taxon>
        <taxon>Rhodospirillaceae</taxon>
        <taxon>Hwanghaeella</taxon>
    </lineage>
</organism>
<dbReference type="InterPro" id="IPR011256">
    <property type="entry name" value="Reg_factor_effector_dom_sf"/>
</dbReference>
<feature type="domain" description="HTH araC/xylS-type" evidence="4">
    <location>
        <begin position="5"/>
        <end position="103"/>
    </location>
</feature>
<reference evidence="6" key="1">
    <citation type="submission" date="2019-01" db="EMBL/GenBank/DDBJ databases">
        <title>Gri0909 isolated from a small marine red alga.</title>
        <authorList>
            <person name="Kim J."/>
            <person name="Jeong S.E."/>
            <person name="Jeon C.O."/>
        </authorList>
    </citation>
    <scope>NUCLEOTIDE SEQUENCE [LARGE SCALE GENOMIC DNA]</scope>
    <source>
        <strain evidence="6">Gri0909</strain>
    </source>
</reference>
<name>A0A437QTY5_9PROT</name>
<evidence type="ECO:0000256" key="3">
    <source>
        <dbReference type="ARBA" id="ARBA00023163"/>
    </source>
</evidence>
<dbReference type="PROSITE" id="PS01124">
    <property type="entry name" value="HTH_ARAC_FAMILY_2"/>
    <property type="match status" value="1"/>
</dbReference>
<dbReference type="EMBL" id="SADE01000001">
    <property type="protein sequence ID" value="RVU37977.1"/>
    <property type="molecule type" value="Genomic_DNA"/>
</dbReference>